<accession>A0A840PKK2</accession>
<dbReference type="InterPro" id="IPR036388">
    <property type="entry name" value="WH-like_DNA-bd_sf"/>
</dbReference>
<organism evidence="1 2">
    <name type="scientific">Thermocatellispora tengchongensis</name>
    <dbReference type="NCBI Taxonomy" id="1073253"/>
    <lineage>
        <taxon>Bacteria</taxon>
        <taxon>Bacillati</taxon>
        <taxon>Actinomycetota</taxon>
        <taxon>Actinomycetes</taxon>
        <taxon>Streptosporangiales</taxon>
        <taxon>Streptosporangiaceae</taxon>
        <taxon>Thermocatellispora</taxon>
    </lineage>
</organism>
<dbReference type="RefSeq" id="WP_185053442.1">
    <property type="nucleotide sequence ID" value="NZ_BAABIX010000011.1"/>
</dbReference>
<comment type="caution">
    <text evidence="1">The sequence shown here is derived from an EMBL/GenBank/DDBJ whole genome shotgun (WGS) entry which is preliminary data.</text>
</comment>
<gene>
    <name evidence="1" type="ORF">HNP84_006332</name>
</gene>
<reference evidence="1 2" key="1">
    <citation type="submission" date="2020-08" db="EMBL/GenBank/DDBJ databases">
        <title>Genomic Encyclopedia of Type Strains, Phase IV (KMG-IV): sequencing the most valuable type-strain genomes for metagenomic binning, comparative biology and taxonomic classification.</title>
        <authorList>
            <person name="Goeker M."/>
        </authorList>
    </citation>
    <scope>NUCLEOTIDE SEQUENCE [LARGE SCALE GENOMIC DNA]</scope>
    <source>
        <strain evidence="1 2">DSM 45615</strain>
    </source>
</reference>
<evidence type="ECO:0000313" key="2">
    <source>
        <dbReference type="Proteomes" id="UP000578449"/>
    </source>
</evidence>
<dbReference type="GO" id="GO:0005829">
    <property type="term" value="C:cytosol"/>
    <property type="evidence" value="ECO:0007669"/>
    <property type="project" value="TreeGrafter"/>
</dbReference>
<dbReference type="Proteomes" id="UP000578449">
    <property type="component" value="Unassembled WGS sequence"/>
</dbReference>
<dbReference type="Pfam" id="PF02082">
    <property type="entry name" value="Rrf2"/>
    <property type="match status" value="1"/>
</dbReference>
<dbReference type="PANTHER" id="PTHR33221:SF15">
    <property type="entry name" value="HTH-TYPE TRANSCRIPTIONAL REGULATOR YWGB-RELATED"/>
    <property type="match status" value="1"/>
</dbReference>
<dbReference type="PANTHER" id="PTHR33221">
    <property type="entry name" value="WINGED HELIX-TURN-HELIX TRANSCRIPTIONAL REGULATOR, RRF2 FAMILY"/>
    <property type="match status" value="1"/>
</dbReference>
<name>A0A840PKK2_9ACTN</name>
<evidence type="ECO:0000313" key="1">
    <source>
        <dbReference type="EMBL" id="MBB5136585.1"/>
    </source>
</evidence>
<dbReference type="Gene3D" id="1.10.10.10">
    <property type="entry name" value="Winged helix-like DNA-binding domain superfamily/Winged helix DNA-binding domain"/>
    <property type="match status" value="1"/>
</dbReference>
<dbReference type="EMBL" id="JACHGN010000014">
    <property type="protein sequence ID" value="MBB5136585.1"/>
    <property type="molecule type" value="Genomic_DNA"/>
</dbReference>
<dbReference type="PROSITE" id="PS51197">
    <property type="entry name" value="HTH_RRF2_2"/>
    <property type="match status" value="1"/>
</dbReference>
<dbReference type="InterPro" id="IPR000944">
    <property type="entry name" value="Tscrpt_reg_Rrf2"/>
</dbReference>
<dbReference type="AlphaFoldDB" id="A0A840PKK2"/>
<dbReference type="InterPro" id="IPR036390">
    <property type="entry name" value="WH_DNA-bd_sf"/>
</dbReference>
<sequence length="145" mass="15285">MARSTNTRFAVAVHVLTYLAGVAGERPVSSDELSASTNVNPVHVRRVLGPLRAAGLLRSRPGVHGGWELAVPAGDITLAEVWRLLQGEDPVLGLHGPNPSCEVGRGVQESLAVLDRAVADAVADELSRFTVHDVLAGKVISRSRA</sequence>
<dbReference type="SUPFAM" id="SSF46785">
    <property type="entry name" value="Winged helix' DNA-binding domain"/>
    <property type="match status" value="1"/>
</dbReference>
<keyword evidence="2" id="KW-1185">Reference proteome</keyword>
<protein>
    <submittedName>
        <fullName evidence="1">Rrf2 family protein</fullName>
    </submittedName>
</protein>
<proteinExistence type="predicted"/>
<dbReference type="GO" id="GO:0003700">
    <property type="term" value="F:DNA-binding transcription factor activity"/>
    <property type="evidence" value="ECO:0007669"/>
    <property type="project" value="TreeGrafter"/>
</dbReference>